<evidence type="ECO:0000313" key="3">
    <source>
        <dbReference type="Proteomes" id="UP000003254"/>
    </source>
</evidence>
<dbReference type="EMBL" id="ABOU02000024">
    <property type="protein sequence ID" value="EDY33448.1"/>
    <property type="molecule type" value="Genomic_DNA"/>
</dbReference>
<evidence type="ECO:0000313" key="2">
    <source>
        <dbReference type="EMBL" id="EDY33448.1"/>
    </source>
</evidence>
<comment type="caution">
    <text evidence="2">The sequence shown here is derived from an EMBL/GenBank/DDBJ whole genome shotgun (WGS) entry which is preliminary data.</text>
</comment>
<name>B5CMK8_9FIRM</name>
<protein>
    <recommendedName>
        <fullName evidence="1">ATP-grasp domain-containing protein</fullName>
    </recommendedName>
</protein>
<dbReference type="InterPro" id="IPR041261">
    <property type="entry name" value="R2K_2"/>
</dbReference>
<sequence length="263" mass="30804">MKKKKYEERKMKVYAKIRQNGEYHSQNISQAVYGFREMGAEIVRYQKISDIYESVTKEDIVLDYITQVEMILKKFGVVPACEDYPVELRKFMGRNVWKDTINSINTHPEKWGVFVKPVKSKAFTGHVIRSSKDLIGCGSCYENYEVLCCDVIAPKMEWRGFIIYDELVDIRPYRGDYHYHFDAEVVDQIVEAFRTIRERPMGGSLDFAVIEKNGKLQTVFLEMNDGYSLGSYGLVPIQYAKLVSARWSQLLNRTDEFDFRKMR</sequence>
<reference evidence="2 3" key="1">
    <citation type="submission" date="2008-08" db="EMBL/GenBank/DDBJ databases">
        <title>Draft genome sequence of Ruminococcus lactaris ATCC 29176.</title>
        <authorList>
            <person name="Sudarsanam P."/>
            <person name="Ley R."/>
            <person name="Guruge J."/>
            <person name="Turnbaugh P.J."/>
            <person name="Mahowald M."/>
            <person name="Liep D."/>
            <person name="Gordon J."/>
        </authorList>
    </citation>
    <scope>NUCLEOTIDE SEQUENCE [LARGE SCALE GENOMIC DNA]</scope>
    <source>
        <strain evidence="2 3">ATCC 29176</strain>
    </source>
</reference>
<proteinExistence type="predicted"/>
<organism evidence="2 3">
    <name type="scientific">[Ruminococcus] lactaris ATCC 29176</name>
    <dbReference type="NCBI Taxonomy" id="471875"/>
    <lineage>
        <taxon>Bacteria</taxon>
        <taxon>Bacillati</taxon>
        <taxon>Bacillota</taxon>
        <taxon>Clostridia</taxon>
        <taxon>Lachnospirales</taxon>
        <taxon>Lachnospiraceae</taxon>
        <taxon>Mediterraneibacter</taxon>
    </lineage>
</organism>
<reference evidence="2 3" key="2">
    <citation type="submission" date="2008-08" db="EMBL/GenBank/DDBJ databases">
        <authorList>
            <person name="Fulton L."/>
            <person name="Clifton S."/>
            <person name="Fulton B."/>
            <person name="Xu J."/>
            <person name="Minx P."/>
            <person name="Pepin K.H."/>
            <person name="Johnson M."/>
            <person name="Bhonagiri V."/>
            <person name="Nash W.E."/>
            <person name="Mardis E.R."/>
            <person name="Wilson R.K."/>
        </authorList>
    </citation>
    <scope>NUCLEOTIDE SEQUENCE [LARGE SCALE GENOMIC DNA]</scope>
    <source>
        <strain evidence="2 3">ATCC 29176</strain>
    </source>
</reference>
<dbReference type="eggNOG" id="ENOG502Z9P3">
    <property type="taxonomic scope" value="Bacteria"/>
</dbReference>
<dbReference type="Pfam" id="PF18299">
    <property type="entry name" value="R2K_2"/>
    <property type="match status" value="1"/>
</dbReference>
<accession>B5CMK8</accession>
<gene>
    <name evidence="2" type="ORF">RUMLAC_00693</name>
</gene>
<dbReference type="AlphaFoldDB" id="B5CMK8"/>
<dbReference type="Proteomes" id="UP000003254">
    <property type="component" value="Unassembled WGS sequence"/>
</dbReference>
<keyword evidence="3" id="KW-1185">Reference proteome</keyword>
<feature type="domain" description="ATP-grasp" evidence="1">
    <location>
        <begin position="91"/>
        <end position="242"/>
    </location>
</feature>
<dbReference type="HOGENOM" id="CLU_095691_0_0_9"/>
<evidence type="ECO:0000259" key="1">
    <source>
        <dbReference type="Pfam" id="PF18299"/>
    </source>
</evidence>